<evidence type="ECO:0000313" key="1">
    <source>
        <dbReference type="EMBL" id="CAH2300657.1"/>
    </source>
</evidence>
<organism evidence="1 2">
    <name type="scientific">Pelobates cultripes</name>
    <name type="common">Western spadefoot toad</name>
    <dbReference type="NCBI Taxonomy" id="61616"/>
    <lineage>
        <taxon>Eukaryota</taxon>
        <taxon>Metazoa</taxon>
        <taxon>Chordata</taxon>
        <taxon>Craniata</taxon>
        <taxon>Vertebrata</taxon>
        <taxon>Euteleostomi</taxon>
        <taxon>Amphibia</taxon>
        <taxon>Batrachia</taxon>
        <taxon>Anura</taxon>
        <taxon>Pelobatoidea</taxon>
        <taxon>Pelobatidae</taxon>
        <taxon>Pelobates</taxon>
    </lineage>
</organism>
<gene>
    <name evidence="1" type="ORF">PECUL_23A060989</name>
</gene>
<sequence>RVTHTRPTGQTPNKAPRFQSICGTEMLPHGIRGSSKRSGLEDMGNRAAIEQDILDDREPINFQLGGACNKHCK</sequence>
<accession>A0AAD1SFL4</accession>
<feature type="non-terminal residue" evidence="1">
    <location>
        <position position="73"/>
    </location>
</feature>
<evidence type="ECO:0000313" key="2">
    <source>
        <dbReference type="Proteomes" id="UP001295444"/>
    </source>
</evidence>
<reference evidence="1" key="1">
    <citation type="submission" date="2022-03" db="EMBL/GenBank/DDBJ databases">
        <authorList>
            <person name="Alioto T."/>
            <person name="Alioto T."/>
            <person name="Gomez Garrido J."/>
        </authorList>
    </citation>
    <scope>NUCLEOTIDE SEQUENCE</scope>
</reference>
<keyword evidence="2" id="KW-1185">Reference proteome</keyword>
<name>A0AAD1SFL4_PELCU</name>
<dbReference type="Proteomes" id="UP001295444">
    <property type="component" value="Chromosome 06"/>
</dbReference>
<feature type="non-terminal residue" evidence="1">
    <location>
        <position position="1"/>
    </location>
</feature>
<protein>
    <submittedName>
        <fullName evidence="1">Uncharacterized protein</fullName>
    </submittedName>
</protein>
<dbReference type="AlphaFoldDB" id="A0AAD1SFL4"/>
<proteinExistence type="predicted"/>
<dbReference type="EMBL" id="OW240917">
    <property type="protein sequence ID" value="CAH2300657.1"/>
    <property type="molecule type" value="Genomic_DNA"/>
</dbReference>